<dbReference type="Proteomes" id="UP000234505">
    <property type="component" value="Unassembled WGS sequence"/>
</dbReference>
<name>A0A2J4PG27_9ENTR</name>
<evidence type="ECO:0000256" key="2">
    <source>
        <dbReference type="ARBA" id="ARBA00022908"/>
    </source>
</evidence>
<accession>A0A2J4PG27</accession>
<evidence type="ECO:0000256" key="1">
    <source>
        <dbReference type="ARBA" id="ARBA00008857"/>
    </source>
</evidence>
<dbReference type="AlphaFoldDB" id="A0A2J4PG27"/>
<feature type="domain" description="Integrase DNA-binding" evidence="4">
    <location>
        <begin position="3"/>
        <end position="85"/>
    </location>
</feature>
<evidence type="ECO:0000259" key="4">
    <source>
        <dbReference type="Pfam" id="PF13356"/>
    </source>
</evidence>
<reference evidence="5 6" key="2">
    <citation type="submission" date="2018-01" db="EMBL/GenBank/DDBJ databases">
        <title>Genomic study of Klebsiella pneumoniae.</title>
        <authorList>
            <person name="Yang Y."/>
            <person name="Bicalho R."/>
        </authorList>
    </citation>
    <scope>NUCLEOTIDE SEQUENCE [LARGE SCALE GENOMIC DNA]</scope>
    <source>
        <strain evidence="5 6">A11</strain>
    </source>
</reference>
<keyword evidence="2" id="KW-0229">DNA integration</keyword>
<comment type="caution">
    <text evidence="5">The sequence shown here is derived from an EMBL/GenBank/DDBJ whole genome shotgun (WGS) entry which is preliminary data.</text>
</comment>
<feature type="region of interest" description="Disordered" evidence="3">
    <location>
        <begin position="1"/>
        <end position="28"/>
    </location>
</feature>
<sequence>MALSDTKLRSINGKPYSGTPEVTDGDGLSVRITPTGTITFQFRYRWNAKPVRLSIGRYPAMTLKDARVIVGEMRELYLKGLNPKNYFAKEDGELTLKECLD</sequence>
<evidence type="ECO:0000313" key="5">
    <source>
        <dbReference type="EMBL" id="PLL17769.1"/>
    </source>
</evidence>
<dbReference type="InterPro" id="IPR050808">
    <property type="entry name" value="Phage_Integrase"/>
</dbReference>
<dbReference type="PANTHER" id="PTHR30629:SF2">
    <property type="entry name" value="PROPHAGE INTEGRASE INTS-RELATED"/>
    <property type="match status" value="1"/>
</dbReference>
<reference evidence="5 6" key="1">
    <citation type="submission" date="2017-11" db="EMBL/GenBank/DDBJ databases">
        <authorList>
            <person name="Han C.G."/>
        </authorList>
    </citation>
    <scope>NUCLEOTIDE SEQUENCE [LARGE SCALE GENOMIC DNA]</scope>
    <source>
        <strain evidence="5 6">A11</strain>
    </source>
</reference>
<dbReference type="InterPro" id="IPR025166">
    <property type="entry name" value="Integrase_DNA_bind_dom"/>
</dbReference>
<organism evidence="5 6">
    <name type="scientific">Klebsiella michiganensis</name>
    <dbReference type="NCBI Taxonomy" id="1134687"/>
    <lineage>
        <taxon>Bacteria</taxon>
        <taxon>Pseudomonadati</taxon>
        <taxon>Pseudomonadota</taxon>
        <taxon>Gammaproteobacteria</taxon>
        <taxon>Enterobacterales</taxon>
        <taxon>Enterobacteriaceae</taxon>
        <taxon>Klebsiella/Raoultella group</taxon>
        <taxon>Klebsiella</taxon>
    </lineage>
</organism>
<dbReference type="InterPro" id="IPR038488">
    <property type="entry name" value="Integrase_DNA-bd_sf"/>
</dbReference>
<dbReference type="EMBL" id="PIDS01001977">
    <property type="protein sequence ID" value="PLL17769.1"/>
    <property type="molecule type" value="Genomic_DNA"/>
</dbReference>
<feature type="non-terminal residue" evidence="5">
    <location>
        <position position="101"/>
    </location>
</feature>
<evidence type="ECO:0000256" key="3">
    <source>
        <dbReference type="SAM" id="MobiDB-lite"/>
    </source>
</evidence>
<comment type="similarity">
    <text evidence="1">Belongs to the 'phage' integrase family.</text>
</comment>
<gene>
    <name evidence="5" type="ORF">CWN50_33675</name>
</gene>
<dbReference type="Pfam" id="PF13356">
    <property type="entry name" value="Arm-DNA-bind_3"/>
    <property type="match status" value="1"/>
</dbReference>
<dbReference type="Gene3D" id="3.30.160.390">
    <property type="entry name" value="Integrase, DNA-binding domain"/>
    <property type="match status" value="1"/>
</dbReference>
<protein>
    <submittedName>
        <fullName evidence="5">Integrase</fullName>
    </submittedName>
</protein>
<dbReference type="GO" id="GO:0015074">
    <property type="term" value="P:DNA integration"/>
    <property type="evidence" value="ECO:0007669"/>
    <property type="project" value="UniProtKB-KW"/>
</dbReference>
<evidence type="ECO:0000313" key="6">
    <source>
        <dbReference type="Proteomes" id="UP000234505"/>
    </source>
</evidence>
<proteinExistence type="inferred from homology"/>
<dbReference type="PANTHER" id="PTHR30629">
    <property type="entry name" value="PROPHAGE INTEGRASE"/>
    <property type="match status" value="1"/>
</dbReference>